<dbReference type="SUPFAM" id="SSF48452">
    <property type="entry name" value="TPR-like"/>
    <property type="match status" value="1"/>
</dbReference>
<dbReference type="InterPro" id="IPR033985">
    <property type="entry name" value="SusD-like_N"/>
</dbReference>
<evidence type="ECO:0000259" key="7">
    <source>
        <dbReference type="Pfam" id="PF07980"/>
    </source>
</evidence>
<keyword evidence="10" id="KW-1185">Reference proteome</keyword>
<evidence type="ECO:0000256" key="2">
    <source>
        <dbReference type="ARBA" id="ARBA00006275"/>
    </source>
</evidence>
<comment type="subcellular location">
    <subcellularLocation>
        <location evidence="1">Cell outer membrane</location>
    </subcellularLocation>
</comment>
<evidence type="ECO:0000259" key="8">
    <source>
        <dbReference type="Pfam" id="PF14322"/>
    </source>
</evidence>
<gene>
    <name evidence="9" type="ORF">CA2015_0340</name>
</gene>
<dbReference type="AlphaFoldDB" id="A0A0H4P6N6"/>
<feature type="signal peptide" evidence="6">
    <location>
        <begin position="1"/>
        <end position="24"/>
    </location>
</feature>
<organism evidence="9 10">
    <name type="scientific">Cyclobacterium amurskyense</name>
    <dbReference type="NCBI Taxonomy" id="320787"/>
    <lineage>
        <taxon>Bacteria</taxon>
        <taxon>Pseudomonadati</taxon>
        <taxon>Bacteroidota</taxon>
        <taxon>Cytophagia</taxon>
        <taxon>Cytophagales</taxon>
        <taxon>Cyclobacteriaceae</taxon>
        <taxon>Cyclobacterium</taxon>
    </lineage>
</organism>
<comment type="similarity">
    <text evidence="2">Belongs to the SusD family.</text>
</comment>
<reference evidence="9 10" key="1">
    <citation type="submission" date="2015-07" db="EMBL/GenBank/DDBJ databases">
        <authorList>
            <person name="Kim K.M."/>
        </authorList>
    </citation>
    <scope>NUCLEOTIDE SEQUENCE [LARGE SCALE GENOMIC DNA]</scope>
    <source>
        <strain evidence="9 10">KCTC 12363</strain>
    </source>
</reference>
<evidence type="ECO:0000256" key="6">
    <source>
        <dbReference type="SAM" id="SignalP"/>
    </source>
</evidence>
<feature type="domain" description="SusD-like N-terminal" evidence="8">
    <location>
        <begin position="26"/>
        <end position="217"/>
    </location>
</feature>
<evidence type="ECO:0000256" key="4">
    <source>
        <dbReference type="ARBA" id="ARBA00023136"/>
    </source>
</evidence>
<dbReference type="KEGG" id="camu:CA2015_0340"/>
<dbReference type="Pfam" id="PF07980">
    <property type="entry name" value="SusD_RagB"/>
    <property type="match status" value="1"/>
</dbReference>
<keyword evidence="4" id="KW-0472">Membrane</keyword>
<evidence type="ECO:0000256" key="3">
    <source>
        <dbReference type="ARBA" id="ARBA00022729"/>
    </source>
</evidence>
<dbReference type="STRING" id="320787.CA2015_0340"/>
<dbReference type="PATRIC" id="fig|320787.5.peg.384"/>
<dbReference type="InterPro" id="IPR012944">
    <property type="entry name" value="SusD_RagB_dom"/>
</dbReference>
<dbReference type="InterPro" id="IPR011990">
    <property type="entry name" value="TPR-like_helical_dom_sf"/>
</dbReference>
<keyword evidence="5" id="KW-0998">Cell outer membrane</keyword>
<dbReference type="Gene3D" id="1.25.40.390">
    <property type="match status" value="1"/>
</dbReference>
<feature type="chain" id="PRO_5005207839" evidence="6">
    <location>
        <begin position="25"/>
        <end position="543"/>
    </location>
</feature>
<keyword evidence="3 6" id="KW-0732">Signal</keyword>
<evidence type="ECO:0000256" key="5">
    <source>
        <dbReference type="ARBA" id="ARBA00023237"/>
    </source>
</evidence>
<dbReference type="Pfam" id="PF14322">
    <property type="entry name" value="SusD-like_3"/>
    <property type="match status" value="1"/>
</dbReference>
<protein>
    <submittedName>
        <fullName evidence="9">RagB/SusD domain-containing protein</fullName>
    </submittedName>
</protein>
<evidence type="ECO:0000313" key="9">
    <source>
        <dbReference type="EMBL" id="AKP49819.1"/>
    </source>
</evidence>
<dbReference type="RefSeq" id="WP_048640319.1">
    <property type="nucleotide sequence ID" value="NZ_CP012040.1"/>
</dbReference>
<evidence type="ECO:0000256" key="1">
    <source>
        <dbReference type="ARBA" id="ARBA00004442"/>
    </source>
</evidence>
<name>A0A0H4P6N6_9BACT</name>
<proteinExistence type="inferred from homology"/>
<accession>A0A0H4P6N6</accession>
<dbReference type="OrthoDB" id="621018at2"/>
<dbReference type="Proteomes" id="UP000036520">
    <property type="component" value="Chromosome"/>
</dbReference>
<sequence>MKTYKKLGLVSVLSILILIGQTGCQDWLDEQPLVQLSEGSFWNSQSDAMLALTGVYNGSNVGNNSYTNELLILSSATDDSSYKFGSVGNIYSGYLRAADTQVVLAIWQRAYRTIFKANYFLENIGRVEMDQTIKDEWIAEVKFLRAYEYFYMSLLYGGVPLITNVMTIEEANTQTRNSRTEVVDFAIQELTAAAADLPASRPENEKGRIVKAASLGIKGRLLMIDEKWAEAIAVYEEIIGLQVHEIDPRYKTIFEEAGEGSSEIILSTNCIAGLYGNTHNQRNHHPEFYGGYSEVNPYQGMVDAFLMNDGLPIEDSPLYDPENPFDNRDPRLYASIFLPEYTEFRGRLFLAHPDRASNNIAALPGATGYGWKKYVTEDYAGDFGNSGDDIILLRYAEVLLSYLEAKIENGDIINKDLLDQTINEIRGREAVMMPMVTETDPAKLTEILRRERRVEFCIERTIRYMDIRRWGIFEEVMNKQFYGMKLTDDPANYTDYSVETSGPMSGHYKVIDKTGSITADMELIPIPLSEIDINPALEQNPGY</sequence>
<feature type="domain" description="RagB/SusD" evidence="7">
    <location>
        <begin position="280"/>
        <end position="543"/>
    </location>
</feature>
<dbReference type="GO" id="GO:0009279">
    <property type="term" value="C:cell outer membrane"/>
    <property type="evidence" value="ECO:0007669"/>
    <property type="project" value="UniProtKB-SubCell"/>
</dbReference>
<dbReference type="CDD" id="cd08977">
    <property type="entry name" value="SusD"/>
    <property type="match status" value="1"/>
</dbReference>
<evidence type="ECO:0000313" key="10">
    <source>
        <dbReference type="Proteomes" id="UP000036520"/>
    </source>
</evidence>
<dbReference type="EMBL" id="CP012040">
    <property type="protein sequence ID" value="AKP49819.1"/>
    <property type="molecule type" value="Genomic_DNA"/>
</dbReference>